<dbReference type="Gene3D" id="4.10.240.10">
    <property type="entry name" value="Zn(2)-C6 fungal-type DNA-binding domain"/>
    <property type="match status" value="1"/>
</dbReference>
<dbReference type="PROSITE" id="PS00463">
    <property type="entry name" value="ZN2_CY6_FUNGAL_1"/>
    <property type="match status" value="1"/>
</dbReference>
<keyword evidence="4" id="KW-1185">Reference proteome</keyword>
<dbReference type="InterPro" id="IPR053175">
    <property type="entry name" value="DHMBA_Reg_Transcription_Factor"/>
</dbReference>
<dbReference type="PROSITE" id="PS50048">
    <property type="entry name" value="ZN2_CY6_FUNGAL_2"/>
    <property type="match status" value="1"/>
</dbReference>
<gene>
    <name evidence="3" type="ORF">FALBO_15487</name>
</gene>
<evidence type="ECO:0000313" key="4">
    <source>
        <dbReference type="Proteomes" id="UP000554235"/>
    </source>
</evidence>
<proteinExistence type="predicted"/>
<evidence type="ECO:0000313" key="3">
    <source>
        <dbReference type="EMBL" id="KAF4456113.1"/>
    </source>
</evidence>
<evidence type="ECO:0000259" key="2">
    <source>
        <dbReference type="PROSITE" id="PS50048"/>
    </source>
</evidence>
<dbReference type="Proteomes" id="UP000554235">
    <property type="component" value="Unassembled WGS sequence"/>
</dbReference>
<sequence length="471" mass="53051">MVNRGASGGCMTCRQRRVKCDERKPWCRQCLLLGRECAGYGRKKPRLRFKDETARYSGIQPDQGVRIRHSNRELAKTPKHKPKTTSRNDCSILPPLQLPHQDLAVSFFLNYVTNIGRSLESTRGFLEFVRPALATQRHDSALFAAVNAAASKLWMILGYYGSSASLPIKLHSKALVRLQKAVQDPEERRHDATVLAALMLQVYDTLSAISGQHRAHGTHRDGALALLLQRGDDATGSKYHASLVGNLLHSKVSLCVREKRPLPSSDRGWLKSQALAIEPVNPSCLLDHIGIAVADLRHTFHESWATKKDLDSSGLSGLLDQIRSVDGQLRMWLEVVPQHWYPKRMQSGRDIDLSIETYKGSCDVYPSIQIANIWNGWRIYCLILQQIKLRLASDVSSPSQKQTFTLQSVRITHEVQELVDSICHSIAFYLGNCTSPPTLSDMENPKFIFPNYHDLDPTDEDFLRYRATCIA</sequence>
<dbReference type="OrthoDB" id="2991872at2759"/>
<dbReference type="GO" id="GO:0008270">
    <property type="term" value="F:zinc ion binding"/>
    <property type="evidence" value="ECO:0007669"/>
    <property type="project" value="InterPro"/>
</dbReference>
<protein>
    <submittedName>
        <fullName evidence="3">Transcriptional regulatory moc3</fullName>
    </submittedName>
</protein>
<comment type="caution">
    <text evidence="3">The sequence shown here is derived from an EMBL/GenBank/DDBJ whole genome shotgun (WGS) entry which is preliminary data.</text>
</comment>
<name>A0A8H4KUR9_9HYPO</name>
<dbReference type="GO" id="GO:0000981">
    <property type="term" value="F:DNA-binding transcription factor activity, RNA polymerase II-specific"/>
    <property type="evidence" value="ECO:0007669"/>
    <property type="project" value="InterPro"/>
</dbReference>
<dbReference type="PANTHER" id="PTHR38791">
    <property type="entry name" value="ZN(II)2CYS6 TRANSCRIPTION FACTOR (EUROFUNG)-RELATED-RELATED"/>
    <property type="match status" value="1"/>
</dbReference>
<evidence type="ECO:0000256" key="1">
    <source>
        <dbReference type="ARBA" id="ARBA00023242"/>
    </source>
</evidence>
<keyword evidence="1" id="KW-0539">Nucleus</keyword>
<organism evidence="3 4">
    <name type="scientific">Fusarium albosuccineum</name>
    <dbReference type="NCBI Taxonomy" id="1237068"/>
    <lineage>
        <taxon>Eukaryota</taxon>
        <taxon>Fungi</taxon>
        <taxon>Dikarya</taxon>
        <taxon>Ascomycota</taxon>
        <taxon>Pezizomycotina</taxon>
        <taxon>Sordariomycetes</taxon>
        <taxon>Hypocreomycetidae</taxon>
        <taxon>Hypocreales</taxon>
        <taxon>Nectriaceae</taxon>
        <taxon>Fusarium</taxon>
        <taxon>Fusarium decemcellulare species complex</taxon>
    </lineage>
</organism>
<dbReference type="PANTHER" id="PTHR38791:SF13">
    <property type="entry name" value="ZN(2)-C6 FUNGAL-TYPE DOMAIN-CONTAINING PROTEIN"/>
    <property type="match status" value="1"/>
</dbReference>
<dbReference type="EMBL" id="JAADYS010002695">
    <property type="protein sequence ID" value="KAF4456113.1"/>
    <property type="molecule type" value="Genomic_DNA"/>
</dbReference>
<dbReference type="Pfam" id="PF00172">
    <property type="entry name" value="Zn_clus"/>
    <property type="match status" value="1"/>
</dbReference>
<accession>A0A8H4KUR9</accession>
<dbReference type="SUPFAM" id="SSF57701">
    <property type="entry name" value="Zn2/Cys6 DNA-binding domain"/>
    <property type="match status" value="1"/>
</dbReference>
<dbReference type="CDD" id="cd00067">
    <property type="entry name" value="GAL4"/>
    <property type="match status" value="1"/>
</dbReference>
<reference evidence="3 4" key="1">
    <citation type="submission" date="2020-01" db="EMBL/GenBank/DDBJ databases">
        <title>Identification and distribution of gene clusters putatively required for synthesis of sphingolipid metabolism inhibitors in phylogenetically diverse species of the filamentous fungus Fusarium.</title>
        <authorList>
            <person name="Kim H.-S."/>
            <person name="Busman M."/>
            <person name="Brown D.W."/>
            <person name="Divon H."/>
            <person name="Uhlig S."/>
            <person name="Proctor R.H."/>
        </authorList>
    </citation>
    <scope>NUCLEOTIDE SEQUENCE [LARGE SCALE GENOMIC DNA]</scope>
    <source>
        <strain evidence="3 4">NRRL 20459</strain>
    </source>
</reference>
<dbReference type="InterPro" id="IPR036864">
    <property type="entry name" value="Zn2-C6_fun-type_DNA-bd_sf"/>
</dbReference>
<dbReference type="InterPro" id="IPR001138">
    <property type="entry name" value="Zn2Cys6_DnaBD"/>
</dbReference>
<dbReference type="AlphaFoldDB" id="A0A8H4KUR9"/>
<dbReference type="SMART" id="SM00066">
    <property type="entry name" value="GAL4"/>
    <property type="match status" value="1"/>
</dbReference>
<feature type="domain" description="Zn(2)-C6 fungal-type" evidence="2">
    <location>
        <begin position="9"/>
        <end position="37"/>
    </location>
</feature>